<dbReference type="SUPFAM" id="SSF53098">
    <property type="entry name" value="Ribonuclease H-like"/>
    <property type="match status" value="1"/>
</dbReference>
<protein>
    <recommendedName>
        <fullName evidence="1">DUF659 domain-containing protein</fullName>
    </recommendedName>
</protein>
<dbReference type="Pfam" id="PF04937">
    <property type="entry name" value="DUF659"/>
    <property type="match status" value="1"/>
</dbReference>
<feature type="domain" description="DUF659" evidence="1">
    <location>
        <begin position="195"/>
        <end position="347"/>
    </location>
</feature>
<dbReference type="AlphaFoldDB" id="A0AB34KAQ0"/>
<evidence type="ECO:0000259" key="1">
    <source>
        <dbReference type="Pfam" id="PF04937"/>
    </source>
</evidence>
<name>A0AB34KAQ0_PRYPA</name>
<dbReference type="PANTHER" id="PTHR32166">
    <property type="entry name" value="OSJNBA0013A04.12 PROTEIN"/>
    <property type="match status" value="1"/>
</dbReference>
<organism evidence="2 3">
    <name type="scientific">Prymnesium parvum</name>
    <name type="common">Toxic golden alga</name>
    <dbReference type="NCBI Taxonomy" id="97485"/>
    <lineage>
        <taxon>Eukaryota</taxon>
        <taxon>Haptista</taxon>
        <taxon>Haptophyta</taxon>
        <taxon>Prymnesiophyceae</taxon>
        <taxon>Prymnesiales</taxon>
        <taxon>Prymnesiaceae</taxon>
        <taxon>Prymnesium</taxon>
    </lineage>
</organism>
<keyword evidence="3" id="KW-1185">Reference proteome</keyword>
<evidence type="ECO:0000313" key="2">
    <source>
        <dbReference type="EMBL" id="KAL1529599.1"/>
    </source>
</evidence>
<dbReference type="InterPro" id="IPR012337">
    <property type="entry name" value="RNaseH-like_sf"/>
</dbReference>
<dbReference type="PANTHER" id="PTHR32166:SF123">
    <property type="entry name" value="BED-TYPE DOMAIN-CONTAINING PROTEIN"/>
    <property type="match status" value="1"/>
</dbReference>
<comment type="caution">
    <text evidence="2">The sequence shown here is derived from an EMBL/GenBank/DDBJ whole genome shotgun (WGS) entry which is preliminary data.</text>
</comment>
<reference evidence="2 3" key="1">
    <citation type="journal article" date="2024" name="Science">
        <title>Giant polyketide synthase enzymes in the biosynthesis of giant marine polyether toxins.</title>
        <authorList>
            <person name="Fallon T.R."/>
            <person name="Shende V.V."/>
            <person name="Wierzbicki I.H."/>
            <person name="Pendleton A.L."/>
            <person name="Watervoot N.F."/>
            <person name="Auber R.P."/>
            <person name="Gonzalez D.J."/>
            <person name="Wisecaver J.H."/>
            <person name="Moore B.S."/>
        </authorList>
    </citation>
    <scope>NUCLEOTIDE SEQUENCE [LARGE SCALE GENOMIC DNA]</scope>
    <source>
        <strain evidence="2 3">12B1</strain>
    </source>
</reference>
<dbReference type="Proteomes" id="UP001515480">
    <property type="component" value="Unassembled WGS sequence"/>
</dbReference>
<dbReference type="InterPro" id="IPR007021">
    <property type="entry name" value="DUF659"/>
</dbReference>
<dbReference type="EMBL" id="JBGBPQ010000001">
    <property type="protein sequence ID" value="KAL1529599.1"/>
    <property type="molecule type" value="Genomic_DNA"/>
</dbReference>
<accession>A0AB34KAQ0</accession>
<gene>
    <name evidence="2" type="ORF">AB1Y20_000542</name>
</gene>
<proteinExistence type="predicted"/>
<sequence length="384" mass="42708">MDIPFETVQYVQQLDVKATHARGVELFNLLAEAGGVKGKHAIQFYVDVRNSNLANAQQITAFCMFCRAKVPSTGSYKLVNHLITCALCPQQIRQGFKSIREETGKKRAQKRDIKDMAEQEAALMNQERSVEQALLKQQGIRQGFKTSAARSADLAIADFFYANAIPFFAASCEQTSPFRVMVQAIQNAPLGYIPPNHLKLANELLDESYNRMLKQIEARDADGALKEKFGATYMSDGWDSCDALPLINSAFVTANDGGMFWRSVNTSSKTKSAEYCAMLMIQDIYSFGPTNVILVVTDTCNTMAKAWAIVESEFPWISVLPCQPHVISLLMKDIGKVTDVVTTINDEATIVQWFSNHQFPLAKLRSIVKEKLGKAKELIKAGCH</sequence>
<evidence type="ECO:0000313" key="3">
    <source>
        <dbReference type="Proteomes" id="UP001515480"/>
    </source>
</evidence>